<sequence>MAVKQVFETYVYDPGLSSVGQMPFVLTRVSQARRGLRRDATQSFRKDEVFCRSELAREGHQHTVLVQAVRVIVDVFREQARSCRVGRDQA</sequence>
<accession>A0A2T0IJ27</accession>
<reference evidence="1 2" key="1">
    <citation type="submission" date="2018-03" db="EMBL/GenBank/DDBJ databases">
        <title>Blue discolouration in mozzarella cheese caused by Pseudomonas fluorescens.</title>
        <authorList>
            <person name="Chiesa F."/>
            <person name="Dalmasso A."/>
            <person name="Lomonaco S."/>
        </authorList>
    </citation>
    <scope>NUCLEOTIDE SEQUENCE [LARGE SCALE GENOMIC DNA]</scope>
    <source>
        <strain evidence="1 2">11293</strain>
    </source>
</reference>
<name>A0A2T0IJ27_PSEFL</name>
<evidence type="ECO:0000313" key="2">
    <source>
        <dbReference type="Proteomes" id="UP000239731"/>
    </source>
</evidence>
<dbReference type="AlphaFoldDB" id="A0A2T0IJ27"/>
<proteinExistence type="predicted"/>
<organism evidence="1 2">
    <name type="scientific">Pseudomonas fluorescens</name>
    <dbReference type="NCBI Taxonomy" id="294"/>
    <lineage>
        <taxon>Bacteria</taxon>
        <taxon>Pseudomonadati</taxon>
        <taxon>Pseudomonadota</taxon>
        <taxon>Gammaproteobacteria</taxon>
        <taxon>Pseudomonadales</taxon>
        <taxon>Pseudomonadaceae</taxon>
        <taxon>Pseudomonas</taxon>
    </lineage>
</organism>
<comment type="caution">
    <text evidence="1">The sequence shown here is derived from an EMBL/GenBank/DDBJ whole genome shotgun (WGS) entry which is preliminary data.</text>
</comment>
<dbReference type="Proteomes" id="UP000239731">
    <property type="component" value="Unassembled WGS sequence"/>
</dbReference>
<evidence type="ECO:0000313" key="1">
    <source>
        <dbReference type="EMBL" id="PRW95296.1"/>
    </source>
</evidence>
<protein>
    <submittedName>
        <fullName evidence="1">Uncharacterized protein</fullName>
    </submittedName>
</protein>
<gene>
    <name evidence="1" type="ORF">C7A10_02020</name>
</gene>
<dbReference type="EMBL" id="PVUH01000001">
    <property type="protein sequence ID" value="PRW95296.1"/>
    <property type="molecule type" value="Genomic_DNA"/>
</dbReference>